<keyword evidence="7" id="KW-1185">Reference proteome</keyword>
<dbReference type="GO" id="GO:0000462">
    <property type="term" value="P:maturation of SSU-rRNA from tricistronic rRNA transcript (SSU-rRNA, 5.8S rRNA, LSU-rRNA)"/>
    <property type="evidence" value="ECO:0007669"/>
    <property type="project" value="InterPro"/>
</dbReference>
<comment type="similarity">
    <text evidence="2">Belongs to the SLX9 family.</text>
</comment>
<accession>A0A6A6B7G1</accession>
<feature type="region of interest" description="Disordered" evidence="5">
    <location>
        <begin position="153"/>
        <end position="172"/>
    </location>
</feature>
<evidence type="ECO:0000256" key="4">
    <source>
        <dbReference type="ARBA" id="ARBA00023242"/>
    </source>
</evidence>
<evidence type="ECO:0000256" key="5">
    <source>
        <dbReference type="SAM" id="MobiDB-lite"/>
    </source>
</evidence>
<feature type="region of interest" description="Disordered" evidence="5">
    <location>
        <begin position="22"/>
        <end position="134"/>
    </location>
</feature>
<dbReference type="Pfam" id="PF15341">
    <property type="entry name" value="SLX9"/>
    <property type="match status" value="1"/>
</dbReference>
<dbReference type="EMBL" id="ML995491">
    <property type="protein sequence ID" value="KAF2139836.1"/>
    <property type="molecule type" value="Genomic_DNA"/>
</dbReference>
<evidence type="ECO:0000256" key="3">
    <source>
        <dbReference type="ARBA" id="ARBA00021321"/>
    </source>
</evidence>
<dbReference type="GO" id="GO:0030688">
    <property type="term" value="C:preribosome, small subunit precursor"/>
    <property type="evidence" value="ECO:0007669"/>
    <property type="project" value="InterPro"/>
</dbReference>
<evidence type="ECO:0000256" key="2">
    <source>
        <dbReference type="ARBA" id="ARBA00011022"/>
    </source>
</evidence>
<name>A0A6A6B7G1_9PEZI</name>
<dbReference type="GeneID" id="54303827"/>
<dbReference type="Proteomes" id="UP000799438">
    <property type="component" value="Unassembled WGS sequence"/>
</dbReference>
<comment type="subcellular location">
    <subcellularLocation>
        <location evidence="1">Nucleus</location>
        <location evidence="1">Nucleolus</location>
    </subcellularLocation>
</comment>
<dbReference type="GO" id="GO:0005730">
    <property type="term" value="C:nucleolus"/>
    <property type="evidence" value="ECO:0007669"/>
    <property type="project" value="UniProtKB-SubCell"/>
</dbReference>
<dbReference type="RefSeq" id="XP_033395549.1">
    <property type="nucleotide sequence ID" value="XM_033546321.1"/>
</dbReference>
<evidence type="ECO:0000256" key="1">
    <source>
        <dbReference type="ARBA" id="ARBA00004604"/>
    </source>
</evidence>
<protein>
    <recommendedName>
        <fullName evidence="3">Ribosome biogenesis protein SLX9</fullName>
    </recommendedName>
</protein>
<feature type="compositionally biased region" description="Low complexity" evidence="5">
    <location>
        <begin position="106"/>
        <end position="126"/>
    </location>
</feature>
<dbReference type="GO" id="GO:0030686">
    <property type="term" value="C:90S preribosome"/>
    <property type="evidence" value="ECO:0007669"/>
    <property type="project" value="InterPro"/>
</dbReference>
<sequence length="287" mass="31209">MMLSRSIIAQIIQIEILNSSHSNSAVKGSQNTKVRNPPVTNPSNCWRKSKVASHVSHDATLARPTPDFQQPTKRFRTRQPPTPTTPRALTTTTMAPTQGKRKSLRAKASSGSKPTPSTSAPTPSGPVLDTPFTNFHATKKDKRDMKHSLLLSKVQKSAPGSGSKKRRRPNKQLVTTLSSLADALPDAADAGFGDGDEDGAVEVGQAVIRQRSLKSRPGALKRKEKLERVERERFGRNLALMSAGQPQGEQMQAQAQAPVAATTGDRWKALRGFIEGTMERKKEFVTG</sequence>
<keyword evidence="4" id="KW-0539">Nucleus</keyword>
<proteinExistence type="inferred from homology"/>
<feature type="compositionally biased region" description="Low complexity" evidence="5">
    <location>
        <begin position="85"/>
        <end position="98"/>
    </location>
</feature>
<organism evidence="6 7">
    <name type="scientific">Aplosporella prunicola CBS 121167</name>
    <dbReference type="NCBI Taxonomy" id="1176127"/>
    <lineage>
        <taxon>Eukaryota</taxon>
        <taxon>Fungi</taxon>
        <taxon>Dikarya</taxon>
        <taxon>Ascomycota</taxon>
        <taxon>Pezizomycotina</taxon>
        <taxon>Dothideomycetes</taxon>
        <taxon>Dothideomycetes incertae sedis</taxon>
        <taxon>Botryosphaeriales</taxon>
        <taxon>Aplosporellaceae</taxon>
        <taxon>Aplosporella</taxon>
    </lineage>
</organism>
<dbReference type="OrthoDB" id="5429132at2759"/>
<gene>
    <name evidence="6" type="ORF">K452DRAFT_360080</name>
</gene>
<reference evidence="6" key="1">
    <citation type="journal article" date="2020" name="Stud. Mycol.">
        <title>101 Dothideomycetes genomes: a test case for predicting lifestyles and emergence of pathogens.</title>
        <authorList>
            <person name="Haridas S."/>
            <person name="Albert R."/>
            <person name="Binder M."/>
            <person name="Bloem J."/>
            <person name="Labutti K."/>
            <person name="Salamov A."/>
            <person name="Andreopoulos B."/>
            <person name="Baker S."/>
            <person name="Barry K."/>
            <person name="Bills G."/>
            <person name="Bluhm B."/>
            <person name="Cannon C."/>
            <person name="Castanera R."/>
            <person name="Culley D."/>
            <person name="Daum C."/>
            <person name="Ezra D."/>
            <person name="Gonzalez J."/>
            <person name="Henrissat B."/>
            <person name="Kuo A."/>
            <person name="Liang C."/>
            <person name="Lipzen A."/>
            <person name="Lutzoni F."/>
            <person name="Magnuson J."/>
            <person name="Mondo S."/>
            <person name="Nolan M."/>
            <person name="Ohm R."/>
            <person name="Pangilinan J."/>
            <person name="Park H.-J."/>
            <person name="Ramirez L."/>
            <person name="Alfaro M."/>
            <person name="Sun H."/>
            <person name="Tritt A."/>
            <person name="Yoshinaga Y."/>
            <person name="Zwiers L.-H."/>
            <person name="Turgeon B."/>
            <person name="Goodwin S."/>
            <person name="Spatafora J."/>
            <person name="Crous P."/>
            <person name="Grigoriev I."/>
        </authorList>
    </citation>
    <scope>NUCLEOTIDE SEQUENCE</scope>
    <source>
        <strain evidence="6">CBS 121167</strain>
    </source>
</reference>
<dbReference type="AlphaFoldDB" id="A0A6A6B7G1"/>
<evidence type="ECO:0000313" key="6">
    <source>
        <dbReference type="EMBL" id="KAF2139836.1"/>
    </source>
</evidence>
<feature type="compositionally biased region" description="Polar residues" evidence="5">
    <location>
        <begin position="22"/>
        <end position="34"/>
    </location>
</feature>
<evidence type="ECO:0000313" key="7">
    <source>
        <dbReference type="Proteomes" id="UP000799438"/>
    </source>
</evidence>
<dbReference type="InterPro" id="IPR028160">
    <property type="entry name" value="Slx9-like"/>
</dbReference>